<name>X1BPJ2_9ZZZZ</name>
<reference evidence="1" key="1">
    <citation type="journal article" date="2014" name="Front. Microbiol.">
        <title>High frequency of phylogenetically diverse reductive dehalogenase-homologous genes in deep subseafloor sedimentary metagenomes.</title>
        <authorList>
            <person name="Kawai M."/>
            <person name="Futagami T."/>
            <person name="Toyoda A."/>
            <person name="Takaki Y."/>
            <person name="Nishi S."/>
            <person name="Hori S."/>
            <person name="Arai W."/>
            <person name="Tsubouchi T."/>
            <person name="Morono Y."/>
            <person name="Uchiyama I."/>
            <person name="Ito T."/>
            <person name="Fujiyama A."/>
            <person name="Inagaki F."/>
            <person name="Takami H."/>
        </authorList>
    </citation>
    <scope>NUCLEOTIDE SEQUENCE</scope>
    <source>
        <strain evidence="1">Expedition CK06-06</strain>
    </source>
</reference>
<dbReference type="EMBL" id="BART01016770">
    <property type="protein sequence ID" value="GAG85973.1"/>
    <property type="molecule type" value="Genomic_DNA"/>
</dbReference>
<sequence length="92" mass="10695">MVELRIMQRFFVKDGKIHSYPVHPDCEVEYDGERLYDYITDIPDGYEMCPACSKSLGDIFRESVCELSLETQGCWSDSVSEIFNEEIKRDEG</sequence>
<comment type="caution">
    <text evidence="1">The sequence shown here is derived from an EMBL/GenBank/DDBJ whole genome shotgun (WGS) entry which is preliminary data.</text>
</comment>
<accession>X1BPJ2</accession>
<protein>
    <submittedName>
        <fullName evidence="1">Uncharacterized protein</fullName>
    </submittedName>
</protein>
<organism evidence="1">
    <name type="scientific">marine sediment metagenome</name>
    <dbReference type="NCBI Taxonomy" id="412755"/>
    <lineage>
        <taxon>unclassified sequences</taxon>
        <taxon>metagenomes</taxon>
        <taxon>ecological metagenomes</taxon>
    </lineage>
</organism>
<dbReference type="AlphaFoldDB" id="X1BPJ2"/>
<evidence type="ECO:0000313" key="1">
    <source>
        <dbReference type="EMBL" id="GAG85973.1"/>
    </source>
</evidence>
<proteinExistence type="predicted"/>
<gene>
    <name evidence="1" type="ORF">S01H4_32150</name>
</gene>